<evidence type="ECO:0000313" key="1">
    <source>
        <dbReference type="EMBL" id="GLO64729.1"/>
    </source>
</evidence>
<name>A0ABQ5TGS2_9BACI</name>
<keyword evidence="2" id="KW-1185">Reference proteome</keyword>
<protein>
    <submittedName>
        <fullName evidence="1">Uncharacterized protein</fullName>
    </submittedName>
</protein>
<evidence type="ECO:0000313" key="2">
    <source>
        <dbReference type="Proteomes" id="UP001275436"/>
    </source>
</evidence>
<comment type="caution">
    <text evidence="1">The sequence shown here is derived from an EMBL/GenBank/DDBJ whole genome shotgun (WGS) entry which is preliminary data.</text>
</comment>
<reference evidence="1 2" key="1">
    <citation type="submission" date="2023-02" db="EMBL/GenBank/DDBJ databases">
        <title>Oceanobacillus kimchii IFOP_LL358 isolated form Alexandrium catenella lab strain.</title>
        <authorList>
            <person name="Gajardo G."/>
            <person name="Ueki S."/>
            <person name="Maruyama F."/>
        </authorList>
    </citation>
    <scope>NUCLEOTIDE SEQUENCE [LARGE SCALE GENOMIC DNA]</scope>
    <source>
        <strain evidence="1 2">IFOP_LL358</strain>
    </source>
</reference>
<dbReference type="RefSeq" id="WP_215064943.1">
    <property type="nucleotide sequence ID" value="NZ_BSKO01000001.1"/>
</dbReference>
<dbReference type="Proteomes" id="UP001275436">
    <property type="component" value="Unassembled WGS sequence"/>
</dbReference>
<organism evidence="1 2">
    <name type="scientific">Oceanobacillus kimchii</name>
    <dbReference type="NCBI Taxonomy" id="746691"/>
    <lineage>
        <taxon>Bacteria</taxon>
        <taxon>Bacillati</taxon>
        <taxon>Bacillota</taxon>
        <taxon>Bacilli</taxon>
        <taxon>Bacillales</taxon>
        <taxon>Bacillaceae</taxon>
        <taxon>Oceanobacillus</taxon>
    </lineage>
</organism>
<sequence>MLSELAIWYLRKRKKTVIINVESVGGMLTQLERSAYLYDNRLINTVFYDCEDIPIVIPEGKFSFEREAKQ</sequence>
<dbReference type="EMBL" id="BSKO01000001">
    <property type="protein sequence ID" value="GLO64729.1"/>
    <property type="molecule type" value="Genomic_DNA"/>
</dbReference>
<accession>A0ABQ5TGS2</accession>
<proteinExistence type="predicted"/>
<gene>
    <name evidence="1" type="ORF">MACH08_05130</name>
</gene>